<dbReference type="InterPro" id="IPR009888">
    <property type="entry name" value="CdiI_Proteobact"/>
</dbReference>
<protein>
    <submittedName>
        <fullName evidence="1">Protein of uncharacterized function (DUF1436)</fullName>
    </submittedName>
</protein>
<dbReference type="Proteomes" id="UP000251485">
    <property type="component" value="Unassembled WGS sequence"/>
</dbReference>
<evidence type="ECO:0000313" key="2">
    <source>
        <dbReference type="Proteomes" id="UP000251485"/>
    </source>
</evidence>
<dbReference type="Gene3D" id="3.40.1590.10">
    <property type="entry name" value="NMB0488-like"/>
    <property type="match status" value="1"/>
</dbReference>
<dbReference type="EMBL" id="UAUE01000020">
    <property type="protein sequence ID" value="SPY97009.1"/>
    <property type="molecule type" value="Genomic_DNA"/>
</dbReference>
<evidence type="ECO:0000313" key="1">
    <source>
        <dbReference type="EMBL" id="SPY97009.1"/>
    </source>
</evidence>
<dbReference type="InterPro" id="IPR037891">
    <property type="entry name" value="Cdil-like_sf"/>
</dbReference>
<reference evidence="1 2" key="1">
    <citation type="submission" date="2018-06" db="EMBL/GenBank/DDBJ databases">
        <authorList>
            <consortium name="Pathogen Informatics"/>
            <person name="Doyle S."/>
        </authorList>
    </citation>
    <scope>NUCLEOTIDE SEQUENCE [LARGE SCALE GENOMIC DNA]</scope>
    <source>
        <strain evidence="1 2">NCTC10975</strain>
    </source>
</reference>
<name>A0A2X2DMS2_PROMI</name>
<dbReference type="SUPFAM" id="SSF160207">
    <property type="entry name" value="NMB0488-like"/>
    <property type="match status" value="1"/>
</dbReference>
<organism evidence="1 2">
    <name type="scientific">Proteus mirabilis</name>
    <dbReference type="NCBI Taxonomy" id="584"/>
    <lineage>
        <taxon>Bacteria</taxon>
        <taxon>Pseudomonadati</taxon>
        <taxon>Pseudomonadota</taxon>
        <taxon>Gammaproteobacteria</taxon>
        <taxon>Enterobacterales</taxon>
        <taxon>Morganellaceae</taxon>
        <taxon>Proteus</taxon>
    </lineage>
</organism>
<proteinExistence type="predicted"/>
<accession>A0A2X2DMS2</accession>
<sequence>MFKLKGNKLRASVYYNDTYYFLLTFSGHSIYIMDLKKGYKVLPNDIIDDELGYYAKLALIKSEQIKGNSDKFNQMYNDKKTYQDWIKKIIKEYNYKNKTALFNNMNRCSLELTDDEITISPLNHLRMDHWVGEGISDSAIITLKANCSDEVLGASIKKAFTRCISRKTIT</sequence>
<gene>
    <name evidence="1" type="ORF">NCTC10975_02715</name>
</gene>
<dbReference type="CDD" id="cd13445">
    <property type="entry name" value="CDI_inhibitor_EC869_like"/>
    <property type="match status" value="1"/>
</dbReference>
<dbReference type="AlphaFoldDB" id="A0A2X2DMS2"/>
<dbReference type="Pfam" id="PF07262">
    <property type="entry name" value="CdiI"/>
    <property type="match status" value="1"/>
</dbReference>
<dbReference type="RefSeq" id="WP_004247558.1">
    <property type="nucleotide sequence ID" value="NZ_CAXOHV010000013.1"/>
</dbReference>